<feature type="domain" description="Probable ATP-binding protein BrxC alpha-helical" evidence="3">
    <location>
        <begin position="879"/>
        <end position="1002"/>
    </location>
</feature>
<dbReference type="SUPFAM" id="SSF52540">
    <property type="entry name" value="P-loop containing nucleoside triphosphate hydrolases"/>
    <property type="match status" value="1"/>
</dbReference>
<feature type="compositionally biased region" description="Polar residues" evidence="1">
    <location>
        <begin position="1134"/>
        <end position="1151"/>
    </location>
</feature>
<dbReference type="InterPro" id="IPR027417">
    <property type="entry name" value="P-loop_NTPase"/>
</dbReference>
<evidence type="ECO:0000313" key="5">
    <source>
        <dbReference type="EMBL" id="MDT7013339.1"/>
    </source>
</evidence>
<dbReference type="RefSeq" id="WP_313844514.1">
    <property type="nucleotide sequence ID" value="NZ_JAVLAM010000001.1"/>
</dbReference>
<evidence type="ECO:0000259" key="3">
    <source>
        <dbReference type="Pfam" id="PF25792"/>
    </source>
</evidence>
<dbReference type="Pfam" id="PF25796">
    <property type="entry name" value="BREX_BrxC_4th"/>
    <property type="match status" value="1"/>
</dbReference>
<organism evidence="5 6">
    <name type="scientific">Levilactobacillus namurensis</name>
    <dbReference type="NCBI Taxonomy" id="380393"/>
    <lineage>
        <taxon>Bacteria</taxon>
        <taxon>Bacillati</taxon>
        <taxon>Bacillota</taxon>
        <taxon>Bacilli</taxon>
        <taxon>Lactobacillales</taxon>
        <taxon>Lactobacillaceae</taxon>
        <taxon>Levilactobacillus</taxon>
    </lineage>
</organism>
<feature type="domain" description="Probable ATP-binding protein BrxC 4th six-stranded beta-sheet" evidence="4">
    <location>
        <begin position="566"/>
        <end position="741"/>
    </location>
</feature>
<name>A0AAW8W4I9_9LACO</name>
<dbReference type="EMBL" id="JAVLAM010000001">
    <property type="protein sequence ID" value="MDT7013339.1"/>
    <property type="molecule type" value="Genomic_DNA"/>
</dbReference>
<dbReference type="InterPro" id="IPR058036">
    <property type="entry name" value="BREX_BrxC_4th"/>
</dbReference>
<evidence type="ECO:0000313" key="6">
    <source>
        <dbReference type="Proteomes" id="UP001254075"/>
    </source>
</evidence>
<dbReference type="InterPro" id="IPR058038">
    <property type="entry name" value="BREX_BrxC_wHTH"/>
</dbReference>
<sequence length="1218" mass="139673">MKIKDIFAKSIDRDIKGVITIGDEQDANVKQELEEYVVTKELRTHFKDFFAAYANGINHETTKMGVWISGFFGSGKSHFLKILAYILENREVAGKRALDYFVDDQKISDAETLANMRLATTVPNEVMLFNIDSKAKNGNKSQKDAILNVFLQVFNEQLGLFGADFWIADMERDLIAQGKYTEFQAKFQELDRQHRDWKTARNAYAFLKGTIRNTLVAIDFMTPEDADGFIDQLRTEYPVSVESFAKLVNDYIESKGPNYHMAFLVDEVGQYIGGSQQRMLNLQSIVEDLGTYTRGKAWVIVTSQQAIDQVTDHLNGQDFSKIQGRFNTRIAMSSANVDEVIQKRLLAKTTASHHLLEETFNEHQHAINNLISFDGKEERKRYDDAQSFADLYPFVPYQIFLLQDTLTAIRENGSDGKHLANGERSMLAVFQESAQRMEDHDTRALIPFSLFFQGLSHFLDHTHMIVIQRAQSNELINPNNEEHPFAVQVLETLFMVKYVQDFDATLNNLVTLMIDSIDTDRIDLEKRVKDALRLLQEQNIVEKTTSGYEFLTDAEQDISKQIRKQTVDGSEVSQAIGNFLFSPTMISRRYTYPKLKQQYNFTFNQWVDDRPIGQINSGMGLKLVTPESEANRTDAVLRQLSSVPEQPQIIIDLPNDTQYVNDQQQILKIELFILNPKEQAKDARSQQIIDVKKMELNTLKERLAKELAEALQAADVYVQGEKFPASKKDFFTQLAQAQEQLVSEVYRNLSYIDVVKQENDVVALFKPDAELVATDENQQALQAVLGRVNFACSEGHTKVAYKTVLDRFKGIPYGYRELDMAWLVAKLFADSKLKVYVNGEQLNLRDHYSANEFANFFLKRKLISAVQLEPRQAISPLKKRALKNVAQEVFNKRVFSDDEDDILVNELQDRLQDEHRTLDLYLKQPTYYPGRNFLETGQRLIQALLAQNDPERFYDLIAQKEDDLLDWHEDMLEFGITEFYQNDTQQEIWRAAQNKMTIYENSVDFLVGTELKRVSGQIQKIMTSNRPEGKVQELKSLNEAFNAAYTQEFDTRLTEVQVFVQTEEKTAKRYSQEQSVADQYDENISREFATILNKAEQANSLNDLVINKQLAIARRQQVICDIDQTVDRLRREQQAQQRTKTVPVDQPTSDSTTNTVTPPATPAKSAPVAPKEVPVQALGIEQTWQLKDSGDVDAYVERLRQELLTKLKENGGKINFTL</sequence>
<dbReference type="Pfam" id="PF25791">
    <property type="entry name" value="WHD_BREX_BrxC"/>
    <property type="match status" value="1"/>
</dbReference>
<reference evidence="5" key="1">
    <citation type="submission" date="2023-08" db="EMBL/GenBank/DDBJ databases">
        <authorList>
            <person name="Page C.A."/>
            <person name="Perez-Diaz I.M."/>
        </authorList>
    </citation>
    <scope>NUCLEOTIDE SEQUENCE</scope>
    <source>
        <strain evidence="5">3.8.38</strain>
    </source>
</reference>
<evidence type="ECO:0000256" key="1">
    <source>
        <dbReference type="SAM" id="MobiDB-lite"/>
    </source>
</evidence>
<evidence type="ECO:0000259" key="2">
    <source>
        <dbReference type="Pfam" id="PF25791"/>
    </source>
</evidence>
<evidence type="ECO:0000259" key="4">
    <source>
        <dbReference type="Pfam" id="PF25796"/>
    </source>
</evidence>
<dbReference type="InterPro" id="IPR047679">
    <property type="entry name" value="BREX_BrxC"/>
</dbReference>
<dbReference type="AlphaFoldDB" id="A0AAW8W4I9"/>
<dbReference type="Proteomes" id="UP001254075">
    <property type="component" value="Unassembled WGS sequence"/>
</dbReference>
<gene>
    <name evidence="5" type="primary">brxC</name>
    <name evidence="5" type="ORF">RI532_02725</name>
</gene>
<feature type="domain" description="Probable ATP-binding protein BrxC winged helix-turn-helix" evidence="2">
    <location>
        <begin position="750"/>
        <end position="870"/>
    </location>
</feature>
<protein>
    <submittedName>
        <fullName evidence="5">BREX system P-loop protein BrxC</fullName>
    </submittedName>
</protein>
<dbReference type="InterPro" id="IPR058037">
    <property type="entry name" value="BREX_BrxC_helical"/>
</dbReference>
<comment type="caution">
    <text evidence="5">The sequence shown here is derived from an EMBL/GenBank/DDBJ whole genome shotgun (WGS) entry which is preliminary data.</text>
</comment>
<dbReference type="NCBIfam" id="NF033441">
    <property type="entry name" value="BREX_BrxC"/>
    <property type="match status" value="1"/>
</dbReference>
<accession>A0AAW8W4I9</accession>
<dbReference type="Pfam" id="PF25792">
    <property type="entry name" value="BREX_BrxC_helical"/>
    <property type="match status" value="1"/>
</dbReference>
<proteinExistence type="predicted"/>
<feature type="region of interest" description="Disordered" evidence="1">
    <location>
        <begin position="1131"/>
        <end position="1170"/>
    </location>
</feature>